<dbReference type="PANTHER" id="PTHR43194">
    <property type="entry name" value="HYDROLASE ALPHA/BETA FOLD FAMILY"/>
    <property type="match status" value="1"/>
</dbReference>
<dbReference type="OrthoDB" id="5495375at2"/>
<dbReference type="Proteomes" id="UP000294739">
    <property type="component" value="Unassembled WGS sequence"/>
</dbReference>
<sequence>MRTPRDGTAGTADTALLGFGRLRRSYRSRRGGLSGSRPRRTRRLGVVPAHRRGRRPPERADRRGRRRRSADCVPARSGRPRRPRGSRPSCVRPPCTSGSPCARSSSTVPAQRLHSPWCANIVRVERIEGWPGELLTLSTGRKVFARHSEPSPGGSDSDGDGATPERPAPIVYVHGLGGSSTNWTALMRELHDDAEQWALDLPGFGESPRGGRHTVAEFVADVSAFLERFDEPVHLVANSLGGMICVYVAARRPDLVRTLSLVSPAMPQYRLPWAARATAFLALPWLGERILARVNGVPPEKQAEQLAAIMFADWSVIPVPELEFAAEQRARWMNQPYAETVLLAALRSIVVQYVQPRRRSAWGAAGRILRPTLVIMGSSDSLVGPWARGRWRRTLRRSRLVYMPNTGHVAMMEHPHAVAELLRDFLHDTGESRIRTPVSSRRTAGPGMPSGVAPLAKERMNATN</sequence>
<name>A0A4R5D7W2_9ACTN</name>
<dbReference type="InterPro" id="IPR000073">
    <property type="entry name" value="AB_hydrolase_1"/>
</dbReference>
<protein>
    <submittedName>
        <fullName evidence="3">Alpha/beta hydrolase</fullName>
    </submittedName>
</protein>
<dbReference type="SUPFAM" id="SSF53474">
    <property type="entry name" value="alpha/beta-Hydrolases"/>
    <property type="match status" value="1"/>
</dbReference>
<comment type="caution">
    <text evidence="3">The sequence shown here is derived from an EMBL/GenBank/DDBJ whole genome shotgun (WGS) entry which is preliminary data.</text>
</comment>
<dbReference type="InterPro" id="IPR000639">
    <property type="entry name" value="Epox_hydrolase-like"/>
</dbReference>
<dbReference type="InterPro" id="IPR050228">
    <property type="entry name" value="Carboxylesterase_BioH"/>
</dbReference>
<dbReference type="AlphaFoldDB" id="A0A4R5D7W2"/>
<keyword evidence="3" id="KW-0378">Hydrolase</keyword>
<dbReference type="InParanoid" id="A0A4R5D7W2"/>
<dbReference type="Pfam" id="PF00561">
    <property type="entry name" value="Abhydrolase_1"/>
    <property type="match status" value="1"/>
</dbReference>
<feature type="region of interest" description="Disordered" evidence="1">
    <location>
        <begin position="434"/>
        <end position="464"/>
    </location>
</feature>
<proteinExistence type="predicted"/>
<reference evidence="3 4" key="1">
    <citation type="submission" date="2019-03" db="EMBL/GenBank/DDBJ databases">
        <title>Draft genome sequences of novel Actinobacteria.</title>
        <authorList>
            <person name="Sahin N."/>
            <person name="Ay H."/>
            <person name="Saygin H."/>
        </authorList>
    </citation>
    <scope>NUCLEOTIDE SEQUENCE [LARGE SCALE GENOMIC DNA]</scope>
    <source>
        <strain evidence="3 4">5K138</strain>
    </source>
</reference>
<gene>
    <name evidence="3" type="ORF">E1269_16555</name>
</gene>
<feature type="compositionally biased region" description="Low complexity" evidence="1">
    <location>
        <begin position="86"/>
        <end position="95"/>
    </location>
</feature>
<dbReference type="PRINTS" id="PR00412">
    <property type="entry name" value="EPOXHYDRLASE"/>
</dbReference>
<evidence type="ECO:0000256" key="1">
    <source>
        <dbReference type="SAM" id="MobiDB-lite"/>
    </source>
</evidence>
<dbReference type="InterPro" id="IPR029058">
    <property type="entry name" value="AB_hydrolase_fold"/>
</dbReference>
<dbReference type="PANTHER" id="PTHR43194:SF2">
    <property type="entry name" value="PEROXISOMAL MEMBRANE PROTEIN LPX1"/>
    <property type="match status" value="1"/>
</dbReference>
<feature type="domain" description="AB hydrolase-1" evidence="2">
    <location>
        <begin position="169"/>
        <end position="415"/>
    </location>
</feature>
<organism evidence="3 4">
    <name type="scientific">Jiangella asiatica</name>
    <dbReference type="NCBI Taxonomy" id="2530372"/>
    <lineage>
        <taxon>Bacteria</taxon>
        <taxon>Bacillati</taxon>
        <taxon>Actinomycetota</taxon>
        <taxon>Actinomycetes</taxon>
        <taxon>Jiangellales</taxon>
        <taxon>Jiangellaceae</taxon>
        <taxon>Jiangella</taxon>
    </lineage>
</organism>
<dbReference type="GO" id="GO:0016787">
    <property type="term" value="F:hydrolase activity"/>
    <property type="evidence" value="ECO:0007669"/>
    <property type="project" value="UniProtKB-KW"/>
</dbReference>
<evidence type="ECO:0000313" key="3">
    <source>
        <dbReference type="EMBL" id="TDE08777.1"/>
    </source>
</evidence>
<feature type="compositionally biased region" description="Polar residues" evidence="1">
    <location>
        <begin position="96"/>
        <end position="107"/>
    </location>
</feature>
<feature type="compositionally biased region" description="Basic residues" evidence="1">
    <location>
        <begin position="37"/>
        <end position="54"/>
    </location>
</feature>
<evidence type="ECO:0000313" key="4">
    <source>
        <dbReference type="Proteomes" id="UP000294739"/>
    </source>
</evidence>
<feature type="region of interest" description="Disordered" evidence="1">
    <location>
        <begin position="145"/>
        <end position="167"/>
    </location>
</feature>
<evidence type="ECO:0000259" key="2">
    <source>
        <dbReference type="Pfam" id="PF00561"/>
    </source>
</evidence>
<feature type="region of interest" description="Disordered" evidence="1">
    <location>
        <begin position="23"/>
        <end position="107"/>
    </location>
</feature>
<dbReference type="Gene3D" id="3.40.50.1820">
    <property type="entry name" value="alpha/beta hydrolase"/>
    <property type="match status" value="1"/>
</dbReference>
<keyword evidence="4" id="KW-1185">Reference proteome</keyword>
<accession>A0A4R5D7W2</accession>
<dbReference type="EMBL" id="SMKZ01000022">
    <property type="protein sequence ID" value="TDE08777.1"/>
    <property type="molecule type" value="Genomic_DNA"/>
</dbReference>